<dbReference type="GO" id="GO:0006298">
    <property type="term" value="P:mismatch repair"/>
    <property type="evidence" value="ECO:0007669"/>
    <property type="project" value="TreeGrafter"/>
</dbReference>
<evidence type="ECO:0000256" key="1">
    <source>
        <dbReference type="ARBA" id="ARBA00000077"/>
    </source>
</evidence>
<evidence type="ECO:0000256" key="10">
    <source>
        <dbReference type="ARBA" id="ARBA00022723"/>
    </source>
</evidence>
<keyword evidence="13 14" id="KW-0464">Manganese</keyword>
<dbReference type="EC" id="3.1.26.4" evidence="6 14"/>
<dbReference type="PANTHER" id="PTHR10954:SF18">
    <property type="entry name" value="RIBONUCLEASE HII"/>
    <property type="match status" value="1"/>
</dbReference>
<name>A0A0D1WAU2_ANEMI</name>
<evidence type="ECO:0000256" key="9">
    <source>
        <dbReference type="ARBA" id="ARBA00022722"/>
    </source>
</evidence>
<keyword evidence="12 14" id="KW-0378">Hydrolase</keyword>
<keyword evidence="9 14" id="KW-0540">Nuclease</keyword>
<protein>
    <recommendedName>
        <fullName evidence="7 14">Ribonuclease HII</fullName>
        <shortName evidence="14">RNase HII</shortName>
        <ecNumber evidence="6 14">3.1.26.4</ecNumber>
    </recommendedName>
</protein>
<keyword evidence="11 14" id="KW-0255">Endonuclease</keyword>
<dbReference type="InterPro" id="IPR001352">
    <property type="entry name" value="RNase_HII/HIII"/>
</dbReference>
<evidence type="ECO:0000256" key="3">
    <source>
        <dbReference type="ARBA" id="ARBA00004065"/>
    </source>
</evidence>
<comment type="similarity">
    <text evidence="5 14 16">Belongs to the RNase HII family.</text>
</comment>
<dbReference type="PATRIC" id="fig|47500.8.peg.6875"/>
<proteinExistence type="inferred from homology"/>
<dbReference type="InterPro" id="IPR012337">
    <property type="entry name" value="RNaseH-like_sf"/>
</dbReference>
<dbReference type="CDD" id="cd07182">
    <property type="entry name" value="RNase_HII_bacteria_HII_like"/>
    <property type="match status" value="1"/>
</dbReference>
<comment type="cofactor">
    <cofactor evidence="2">
        <name>Mg(2+)</name>
        <dbReference type="ChEBI" id="CHEBI:18420"/>
    </cofactor>
</comment>
<dbReference type="GeneID" id="42305516"/>
<dbReference type="Pfam" id="PF01351">
    <property type="entry name" value="RNase_HII"/>
    <property type="match status" value="1"/>
</dbReference>
<feature type="binding site" evidence="14 15">
    <location>
        <position position="172"/>
    </location>
    <ligand>
        <name>a divalent metal cation</name>
        <dbReference type="ChEBI" id="CHEBI:60240"/>
    </ligand>
</feature>
<evidence type="ECO:0000313" key="18">
    <source>
        <dbReference type="EMBL" id="KON95745.1"/>
    </source>
</evidence>
<dbReference type="EMBL" id="LGUG01000004">
    <property type="protein sequence ID" value="KON95745.1"/>
    <property type="molecule type" value="Genomic_DNA"/>
</dbReference>
<evidence type="ECO:0000256" key="7">
    <source>
        <dbReference type="ARBA" id="ARBA00019179"/>
    </source>
</evidence>
<reference evidence="19 21" key="2">
    <citation type="submission" date="2016-10" db="EMBL/GenBank/DDBJ databases">
        <authorList>
            <person name="de Groot N.N."/>
        </authorList>
    </citation>
    <scope>NUCLEOTIDE SEQUENCE [LARGE SCALE GENOMIC DNA]</scope>
    <source>
        <strain evidence="19 21">DSM 2895</strain>
    </source>
</reference>
<dbReference type="GO" id="GO:0030145">
    <property type="term" value="F:manganese ion binding"/>
    <property type="evidence" value="ECO:0007669"/>
    <property type="project" value="UniProtKB-UniRule"/>
</dbReference>
<dbReference type="FunFam" id="3.30.420.10:FF:000006">
    <property type="entry name" value="Ribonuclease HII"/>
    <property type="match status" value="1"/>
</dbReference>
<dbReference type="SUPFAM" id="SSF53098">
    <property type="entry name" value="Ribonuclease H-like"/>
    <property type="match status" value="1"/>
</dbReference>
<dbReference type="PROSITE" id="PS51975">
    <property type="entry name" value="RNASE_H_2"/>
    <property type="match status" value="1"/>
</dbReference>
<feature type="domain" description="RNase H type-2" evidence="17">
    <location>
        <begin position="74"/>
        <end position="257"/>
    </location>
</feature>
<reference evidence="18 20" key="1">
    <citation type="submission" date="2015-07" db="EMBL/GenBank/DDBJ databases">
        <title>Fjat-14205 dsm 2895.</title>
        <authorList>
            <person name="Liu B."/>
            <person name="Wang J."/>
            <person name="Zhu Y."/>
            <person name="Liu G."/>
            <person name="Chen Q."/>
            <person name="Chen Z."/>
            <person name="Lan J."/>
            <person name="Che J."/>
            <person name="Ge C."/>
            <person name="Shi H."/>
            <person name="Pan Z."/>
            <person name="Liu X."/>
        </authorList>
    </citation>
    <scope>NUCLEOTIDE SEQUENCE [LARGE SCALE GENOMIC DNA]</scope>
    <source>
        <strain evidence="18 20">DSM 2895</strain>
    </source>
</reference>
<keyword evidence="8 14" id="KW-0963">Cytoplasm</keyword>
<feature type="binding site" evidence="14 15">
    <location>
        <position position="80"/>
    </location>
    <ligand>
        <name>a divalent metal cation</name>
        <dbReference type="ChEBI" id="CHEBI:60240"/>
    </ligand>
</feature>
<dbReference type="Proteomes" id="UP000037269">
    <property type="component" value="Unassembled WGS sequence"/>
</dbReference>
<evidence type="ECO:0000256" key="16">
    <source>
        <dbReference type="RuleBase" id="RU003515"/>
    </source>
</evidence>
<evidence type="ECO:0000313" key="20">
    <source>
        <dbReference type="Proteomes" id="UP000037269"/>
    </source>
</evidence>
<comment type="function">
    <text evidence="3 14 16">Endonuclease that specifically degrades the RNA of RNA-DNA hybrids.</text>
</comment>
<evidence type="ECO:0000313" key="21">
    <source>
        <dbReference type="Proteomes" id="UP000182836"/>
    </source>
</evidence>
<dbReference type="NCBIfam" id="NF000595">
    <property type="entry name" value="PRK00015.1-3"/>
    <property type="match status" value="1"/>
</dbReference>
<accession>A0A0D1WAU2</accession>
<evidence type="ECO:0000256" key="8">
    <source>
        <dbReference type="ARBA" id="ARBA00022490"/>
    </source>
</evidence>
<keyword evidence="10 14" id="KW-0479">Metal-binding</keyword>
<dbReference type="PANTHER" id="PTHR10954">
    <property type="entry name" value="RIBONUCLEASE H2 SUBUNIT A"/>
    <property type="match status" value="1"/>
</dbReference>
<evidence type="ECO:0000256" key="14">
    <source>
        <dbReference type="HAMAP-Rule" id="MF_00052"/>
    </source>
</evidence>
<evidence type="ECO:0000256" key="13">
    <source>
        <dbReference type="ARBA" id="ARBA00023211"/>
    </source>
</evidence>
<evidence type="ECO:0000256" key="12">
    <source>
        <dbReference type="ARBA" id="ARBA00022801"/>
    </source>
</evidence>
<feature type="binding site" evidence="14 15">
    <location>
        <position position="81"/>
    </location>
    <ligand>
        <name>a divalent metal cation</name>
        <dbReference type="ChEBI" id="CHEBI:60240"/>
    </ligand>
</feature>
<dbReference type="GO" id="GO:0043137">
    <property type="term" value="P:DNA replication, removal of RNA primer"/>
    <property type="evidence" value="ECO:0007669"/>
    <property type="project" value="TreeGrafter"/>
</dbReference>
<dbReference type="RefSeq" id="WP_043066003.1">
    <property type="nucleotide sequence ID" value="NZ_BJOA01000031.1"/>
</dbReference>
<evidence type="ECO:0000256" key="15">
    <source>
        <dbReference type="PROSITE-ProRule" id="PRU01319"/>
    </source>
</evidence>
<dbReference type="NCBIfam" id="NF000594">
    <property type="entry name" value="PRK00015.1-1"/>
    <property type="match status" value="1"/>
</dbReference>
<evidence type="ECO:0000256" key="6">
    <source>
        <dbReference type="ARBA" id="ARBA00012180"/>
    </source>
</evidence>
<evidence type="ECO:0000256" key="2">
    <source>
        <dbReference type="ARBA" id="ARBA00001946"/>
    </source>
</evidence>
<dbReference type="Proteomes" id="UP000182836">
    <property type="component" value="Unassembled WGS sequence"/>
</dbReference>
<sequence length="257" mass="28386">MNPGEMTIKEVKEFLLTCENLSEEAQALFAADMRSGVQAAFKQWHRRMEKTQQLYQRWLDMSKHEQELWKKGYAYIAGVDEVGRGPLAGPVVTAAVILPQDFYLPGLNDSKKVPAARREEMYEQIMKQAVAVSVALSDAALIDEINIFQATLRAMQIAVQNLSVAPDITLNDAVTIPKVSVEQRPIIGGDGKSISIAAASIIAKVERDRMMKEYDVQYPGYGFASNMGYGTAEHLAALRALGPCQIHRRSFGGVLVP</sequence>
<dbReference type="Gene3D" id="3.30.420.10">
    <property type="entry name" value="Ribonuclease H-like superfamily/Ribonuclease H"/>
    <property type="match status" value="1"/>
</dbReference>
<evidence type="ECO:0000259" key="17">
    <source>
        <dbReference type="PROSITE" id="PS51975"/>
    </source>
</evidence>
<comment type="cofactor">
    <cofactor evidence="14 15">
        <name>Mn(2+)</name>
        <dbReference type="ChEBI" id="CHEBI:29035"/>
    </cofactor>
    <cofactor evidence="14 15">
        <name>Mg(2+)</name>
        <dbReference type="ChEBI" id="CHEBI:18420"/>
    </cofactor>
    <text evidence="14 15">Manganese or magnesium. Binds 1 divalent metal ion per monomer in the absence of substrate. May bind a second metal ion after substrate binding.</text>
</comment>
<evidence type="ECO:0000256" key="11">
    <source>
        <dbReference type="ARBA" id="ARBA00022759"/>
    </source>
</evidence>
<dbReference type="EMBL" id="FNED01000003">
    <property type="protein sequence ID" value="SDI36322.1"/>
    <property type="molecule type" value="Genomic_DNA"/>
</dbReference>
<dbReference type="GO" id="GO:0003723">
    <property type="term" value="F:RNA binding"/>
    <property type="evidence" value="ECO:0007669"/>
    <property type="project" value="UniProtKB-UniRule"/>
</dbReference>
<dbReference type="InterPro" id="IPR024567">
    <property type="entry name" value="RNase_HII/HIII_dom"/>
</dbReference>
<evidence type="ECO:0000256" key="4">
    <source>
        <dbReference type="ARBA" id="ARBA00004496"/>
    </source>
</evidence>
<dbReference type="GO" id="GO:0032299">
    <property type="term" value="C:ribonuclease H2 complex"/>
    <property type="evidence" value="ECO:0007669"/>
    <property type="project" value="TreeGrafter"/>
</dbReference>
<dbReference type="InterPro" id="IPR036397">
    <property type="entry name" value="RNaseH_sf"/>
</dbReference>
<keyword evidence="20" id="KW-1185">Reference proteome</keyword>
<evidence type="ECO:0000256" key="5">
    <source>
        <dbReference type="ARBA" id="ARBA00007383"/>
    </source>
</evidence>
<dbReference type="GO" id="GO:0005737">
    <property type="term" value="C:cytoplasm"/>
    <property type="evidence" value="ECO:0007669"/>
    <property type="project" value="UniProtKB-SubCell"/>
</dbReference>
<gene>
    <name evidence="14" type="primary">rnhB</name>
    <name evidence="18" type="ORF">AF333_09910</name>
    <name evidence="19" type="ORF">SAMN04487909_103212</name>
</gene>
<comment type="subcellular location">
    <subcellularLocation>
        <location evidence="4 14">Cytoplasm</location>
    </subcellularLocation>
</comment>
<organism evidence="18 20">
    <name type="scientific">Aneurinibacillus migulanus</name>
    <name type="common">Bacillus migulanus</name>
    <dbReference type="NCBI Taxonomy" id="47500"/>
    <lineage>
        <taxon>Bacteria</taxon>
        <taxon>Bacillati</taxon>
        <taxon>Bacillota</taxon>
        <taxon>Bacilli</taxon>
        <taxon>Bacillales</taxon>
        <taxon>Paenibacillaceae</taxon>
        <taxon>Aneurinibacillus group</taxon>
        <taxon>Aneurinibacillus</taxon>
    </lineage>
</organism>
<dbReference type="OrthoDB" id="9803420at2"/>
<dbReference type="STRING" id="47500.AF333_09910"/>
<dbReference type="HAMAP" id="MF_00052_B">
    <property type="entry name" value="RNase_HII_B"/>
    <property type="match status" value="1"/>
</dbReference>
<dbReference type="GO" id="GO:0004523">
    <property type="term" value="F:RNA-DNA hybrid ribonuclease activity"/>
    <property type="evidence" value="ECO:0007669"/>
    <property type="project" value="UniProtKB-UniRule"/>
</dbReference>
<dbReference type="InterPro" id="IPR022898">
    <property type="entry name" value="RNase_HII"/>
</dbReference>
<dbReference type="AlphaFoldDB" id="A0A0D1WAU2"/>
<evidence type="ECO:0000313" key="19">
    <source>
        <dbReference type="EMBL" id="SDI36322.1"/>
    </source>
</evidence>
<comment type="catalytic activity">
    <reaction evidence="1 14 15 16">
        <text>Endonucleolytic cleavage to 5'-phosphomonoester.</text>
        <dbReference type="EC" id="3.1.26.4"/>
    </reaction>
</comment>